<dbReference type="PANTHER" id="PTHR42784:SF1">
    <property type="entry name" value="PYRANOSE 2-OXIDASE"/>
    <property type="match status" value="1"/>
</dbReference>
<dbReference type="InterPro" id="IPR051473">
    <property type="entry name" value="P2Ox-like"/>
</dbReference>
<protein>
    <submittedName>
        <fullName evidence="8">Glucose-methanol-choline oxidoreductase</fullName>
    </submittedName>
</protein>
<evidence type="ECO:0000256" key="1">
    <source>
        <dbReference type="ARBA" id="ARBA00001974"/>
    </source>
</evidence>
<accession>A0A090G2M1</accession>
<evidence type="ECO:0000313" key="9">
    <source>
        <dbReference type="Proteomes" id="UP000046122"/>
    </source>
</evidence>
<dbReference type="GO" id="GO:0050660">
    <property type="term" value="F:flavin adenine dinucleotide binding"/>
    <property type="evidence" value="ECO:0007669"/>
    <property type="project" value="InterPro"/>
</dbReference>
<sequence length="505" mass="55031">MANPDIVIIGSGIGGATIASGLAGSGASILILERGEPLPATPHARSTRSIFIDEHYRPKEMWREAGGAAFNPGNYYYVGGNSKFFGAVLIRYRKEDFSELEHFGGVSPAWPFSYDEFEPWYSKAEQLFRVRGSLGEDPTEPFHSIPYAFKPVPDEPPIARARAELKALGLHPASLPLGVDIETWLKEGKTGWDAFPNTGQGKIDAQTGPLTAALTDKNIRLETGAHVDWLETSPDGKTIAAIHYTKNGAQKTLSPKLVILSAGAINSAAILLRSPSANTGKNGGKGLANSSDQVGRNFMNHNSSAMLAIDPRRRNDSVYQKTLMLNDYYLSDGKGGKPLGNVQLLGKIDGNMLKANVKTMPKFVLDFMAGHAVDWYLMCEDLPDPESRIMVDGKEIVMQWRRSNMQSLEGLTKVMRENLRACGYPIVLSRPFDKRTPSHQCGTVKMGNDPATSPLDTFCRAYDHQNLYVVDAGFLPTSAAVNPALSIAAQALRVADHIRKTELAA</sequence>
<evidence type="ECO:0000256" key="2">
    <source>
        <dbReference type="ARBA" id="ARBA00010790"/>
    </source>
</evidence>
<proteinExistence type="inferred from homology"/>
<dbReference type="Gene3D" id="3.50.50.60">
    <property type="entry name" value="FAD/NAD(P)-binding domain"/>
    <property type="match status" value="2"/>
</dbReference>
<gene>
    <name evidence="8" type="ORF">MPL3365_20297</name>
</gene>
<keyword evidence="4" id="KW-0274">FAD</keyword>
<feature type="domain" description="Glucose-methanol-choline oxidoreductase N-terminal" evidence="6">
    <location>
        <begin position="78"/>
        <end position="301"/>
    </location>
</feature>
<evidence type="ECO:0000256" key="4">
    <source>
        <dbReference type="ARBA" id="ARBA00022827"/>
    </source>
</evidence>
<name>A0A090G2M1_MESPL</name>
<dbReference type="Proteomes" id="UP000046122">
    <property type="component" value="Unassembled WGS sequence"/>
</dbReference>
<organism evidence="8 9">
    <name type="scientific">Mesorhizobium plurifarium</name>
    <dbReference type="NCBI Taxonomy" id="69974"/>
    <lineage>
        <taxon>Bacteria</taxon>
        <taxon>Pseudomonadati</taxon>
        <taxon>Pseudomonadota</taxon>
        <taxon>Alphaproteobacteria</taxon>
        <taxon>Hyphomicrobiales</taxon>
        <taxon>Phyllobacteriaceae</taxon>
        <taxon>Mesorhizobium</taxon>
    </lineage>
</organism>
<evidence type="ECO:0000259" key="6">
    <source>
        <dbReference type="Pfam" id="PF00732"/>
    </source>
</evidence>
<evidence type="ECO:0000256" key="3">
    <source>
        <dbReference type="ARBA" id="ARBA00022630"/>
    </source>
</evidence>
<dbReference type="SUPFAM" id="SSF51905">
    <property type="entry name" value="FAD/NAD(P)-binding domain"/>
    <property type="match status" value="1"/>
</dbReference>
<dbReference type="InterPro" id="IPR007867">
    <property type="entry name" value="GMC_OxRtase_C"/>
</dbReference>
<dbReference type="PANTHER" id="PTHR42784">
    <property type="entry name" value="PYRANOSE 2-OXIDASE"/>
    <property type="match status" value="1"/>
</dbReference>
<keyword evidence="5" id="KW-0560">Oxidoreductase</keyword>
<evidence type="ECO:0000259" key="7">
    <source>
        <dbReference type="Pfam" id="PF05199"/>
    </source>
</evidence>
<dbReference type="Pfam" id="PF00732">
    <property type="entry name" value="GMC_oxred_N"/>
    <property type="match status" value="1"/>
</dbReference>
<dbReference type="InterPro" id="IPR000172">
    <property type="entry name" value="GMC_OxRdtase_N"/>
</dbReference>
<dbReference type="EMBL" id="CCNE01000012">
    <property type="protein sequence ID" value="CDX55032.1"/>
    <property type="molecule type" value="Genomic_DNA"/>
</dbReference>
<feature type="domain" description="Glucose-methanol-choline oxidoreductase C-terminal" evidence="7">
    <location>
        <begin position="436"/>
        <end position="491"/>
    </location>
</feature>
<dbReference type="InterPro" id="IPR036188">
    <property type="entry name" value="FAD/NAD-bd_sf"/>
</dbReference>
<evidence type="ECO:0000256" key="5">
    <source>
        <dbReference type="ARBA" id="ARBA00023002"/>
    </source>
</evidence>
<dbReference type="AlphaFoldDB" id="A0A090G2M1"/>
<dbReference type="Pfam" id="PF05199">
    <property type="entry name" value="GMC_oxred_C"/>
    <property type="match status" value="1"/>
</dbReference>
<comment type="cofactor">
    <cofactor evidence="1">
        <name>FAD</name>
        <dbReference type="ChEBI" id="CHEBI:57692"/>
    </cofactor>
</comment>
<reference evidence="8 9" key="1">
    <citation type="submission" date="2014-08" db="EMBL/GenBank/DDBJ databases">
        <authorList>
            <person name="Moulin Lionel"/>
        </authorList>
    </citation>
    <scope>NUCLEOTIDE SEQUENCE [LARGE SCALE GENOMIC DNA]</scope>
</reference>
<dbReference type="GO" id="GO:0016614">
    <property type="term" value="F:oxidoreductase activity, acting on CH-OH group of donors"/>
    <property type="evidence" value="ECO:0007669"/>
    <property type="project" value="InterPro"/>
</dbReference>
<evidence type="ECO:0000313" key="8">
    <source>
        <dbReference type="EMBL" id="CDX55032.1"/>
    </source>
</evidence>
<comment type="similarity">
    <text evidence="2">Belongs to the GMC oxidoreductase family.</text>
</comment>
<keyword evidence="3" id="KW-0285">Flavoprotein</keyword>